<evidence type="ECO:0000313" key="2">
    <source>
        <dbReference type="Proteomes" id="UP000045706"/>
    </source>
</evidence>
<accession>A0A0G4L381</accession>
<protein>
    <submittedName>
        <fullName evidence="1">Uncharacterized protein</fullName>
    </submittedName>
</protein>
<name>A0A0G4L381_VERLO</name>
<evidence type="ECO:0000313" key="1">
    <source>
        <dbReference type="EMBL" id="CRK16459.1"/>
    </source>
</evidence>
<dbReference type="AlphaFoldDB" id="A0A0G4L381"/>
<dbReference type="Proteomes" id="UP000045706">
    <property type="component" value="Unassembled WGS sequence"/>
</dbReference>
<proteinExistence type="predicted"/>
<gene>
    <name evidence="1" type="ORF">BN1723_010989</name>
</gene>
<sequence>MVRGNFWPFTGARSPSRQLPNAIRVRAIPVATSQETWETPREYRGGAAERPRNPRGHSFLFVSGYRINYSRPSRTFAVVTVSIADKNARTNPLSRAQASHLARVVFVLVQCLPQNRVTKTQSDPPSVIFLHATYAAEGPSGLRIHGQPIKA</sequence>
<organism evidence="1 2">
    <name type="scientific">Verticillium longisporum</name>
    <name type="common">Verticillium dahliae var. longisporum</name>
    <dbReference type="NCBI Taxonomy" id="100787"/>
    <lineage>
        <taxon>Eukaryota</taxon>
        <taxon>Fungi</taxon>
        <taxon>Dikarya</taxon>
        <taxon>Ascomycota</taxon>
        <taxon>Pezizomycotina</taxon>
        <taxon>Sordariomycetes</taxon>
        <taxon>Hypocreomycetidae</taxon>
        <taxon>Glomerellales</taxon>
        <taxon>Plectosphaerellaceae</taxon>
        <taxon>Verticillium</taxon>
    </lineage>
</organism>
<dbReference type="EMBL" id="CVQI01007002">
    <property type="protein sequence ID" value="CRK16459.1"/>
    <property type="molecule type" value="Genomic_DNA"/>
</dbReference>
<reference evidence="2" key="1">
    <citation type="submission" date="2015-05" db="EMBL/GenBank/DDBJ databases">
        <authorList>
            <person name="Fogelqvist Johan"/>
        </authorList>
    </citation>
    <scope>NUCLEOTIDE SEQUENCE [LARGE SCALE GENOMIC DNA]</scope>
</reference>